<evidence type="ECO:0000259" key="1">
    <source>
        <dbReference type="Pfam" id="PF00134"/>
    </source>
</evidence>
<dbReference type="SUPFAM" id="SSF47954">
    <property type="entry name" value="Cyclin-like"/>
    <property type="match status" value="2"/>
</dbReference>
<sequence length="360" mass="39619">MTNDAASAGSPRSSGCVVDRTIDVTLRGRHRPTTTPSSTDGIPPRIERLHRLHGTSLLHDASILLSLSPSVYATSCVIFHRFYHNRSLRRRDVWSVALGSMLLATKVEEECRTVRSIVAAFVHVYRRRRLRYGDDDALSSNSDIRMAEGASNLTVDEKENALRSVKPMPSQGPIYAEWRDAMLSAETEILTSLGFTLHWIPDSHPHRFILYFARVLEIGGGGGGEKARGGNDDDNDGVAGTGGGDDTTASCVMQASWNYCNDSCRTDLCVRYDPEVIACASILLASCDNDYDLPLIPRPWWEAFIGPDQSLDLSNACNAILAIGDANDVDNRKSRYAYVPSLFIDGPSFNDPESYLWSVA</sequence>
<dbReference type="InterPro" id="IPR036915">
    <property type="entry name" value="Cyclin-like_sf"/>
</dbReference>
<comment type="caution">
    <text evidence="2">The sequence shown here is derived from an EMBL/GenBank/DDBJ whole genome shotgun (WGS) entry which is preliminary data.</text>
</comment>
<dbReference type="Pfam" id="PF00134">
    <property type="entry name" value="Cyclin_N"/>
    <property type="match status" value="1"/>
</dbReference>
<protein>
    <recommendedName>
        <fullName evidence="1">Cyclin N-terminal domain-containing protein</fullName>
    </recommendedName>
</protein>
<dbReference type="Proteomes" id="UP001530377">
    <property type="component" value="Unassembled WGS sequence"/>
</dbReference>
<keyword evidence="3" id="KW-1185">Reference proteome</keyword>
<organism evidence="2 3">
    <name type="scientific">Cyclostephanos tholiformis</name>
    <dbReference type="NCBI Taxonomy" id="382380"/>
    <lineage>
        <taxon>Eukaryota</taxon>
        <taxon>Sar</taxon>
        <taxon>Stramenopiles</taxon>
        <taxon>Ochrophyta</taxon>
        <taxon>Bacillariophyta</taxon>
        <taxon>Coscinodiscophyceae</taxon>
        <taxon>Thalassiosirophycidae</taxon>
        <taxon>Stephanodiscales</taxon>
        <taxon>Stephanodiscaceae</taxon>
        <taxon>Cyclostephanos</taxon>
    </lineage>
</organism>
<dbReference type="InterPro" id="IPR006671">
    <property type="entry name" value="Cyclin_N"/>
</dbReference>
<dbReference type="EMBL" id="JALLPB020000245">
    <property type="protein sequence ID" value="KAL3811652.1"/>
    <property type="molecule type" value="Genomic_DNA"/>
</dbReference>
<accession>A0ABD3RF13</accession>
<gene>
    <name evidence="2" type="ORF">ACHAXA_004384</name>
</gene>
<name>A0ABD3RF13_9STRA</name>
<dbReference type="InterPro" id="IPR043198">
    <property type="entry name" value="Cyclin/Ssn8"/>
</dbReference>
<dbReference type="PIRSF" id="PIRSF036580">
    <property type="entry name" value="Cyclin_L"/>
    <property type="match status" value="1"/>
</dbReference>
<dbReference type="AlphaFoldDB" id="A0ABD3RF13"/>
<proteinExistence type="predicted"/>
<evidence type="ECO:0000313" key="3">
    <source>
        <dbReference type="Proteomes" id="UP001530377"/>
    </source>
</evidence>
<evidence type="ECO:0000313" key="2">
    <source>
        <dbReference type="EMBL" id="KAL3811652.1"/>
    </source>
</evidence>
<feature type="domain" description="Cyclin N-terminal" evidence="1">
    <location>
        <begin position="50"/>
        <end position="129"/>
    </location>
</feature>
<reference evidence="2 3" key="1">
    <citation type="submission" date="2024-10" db="EMBL/GenBank/DDBJ databases">
        <title>Updated reference genomes for cyclostephanoid diatoms.</title>
        <authorList>
            <person name="Roberts W.R."/>
            <person name="Alverson A.J."/>
        </authorList>
    </citation>
    <scope>NUCLEOTIDE SEQUENCE [LARGE SCALE GENOMIC DNA]</scope>
    <source>
        <strain evidence="2 3">AJA228-03</strain>
    </source>
</reference>
<dbReference type="Gene3D" id="1.10.472.10">
    <property type="entry name" value="Cyclin-like"/>
    <property type="match status" value="2"/>
</dbReference>
<dbReference type="PANTHER" id="PTHR10026">
    <property type="entry name" value="CYCLIN"/>
    <property type="match status" value="1"/>
</dbReference>